<dbReference type="OrthoDB" id="72053at2759"/>
<dbReference type="AlphaFoldDB" id="A0A6P8IMU2"/>
<name>A0A6P8IMU2_ACTTE</name>
<dbReference type="Gene3D" id="3.40.30.10">
    <property type="entry name" value="Glutaredoxin"/>
    <property type="match status" value="1"/>
</dbReference>
<feature type="compositionally biased region" description="Basic and acidic residues" evidence="1">
    <location>
        <begin position="222"/>
        <end position="232"/>
    </location>
</feature>
<keyword evidence="4" id="KW-1185">Reference proteome</keyword>
<keyword evidence="3" id="KW-0732">Signal</keyword>
<gene>
    <name evidence="5" type="primary">LOC116303050</name>
</gene>
<feature type="chain" id="PRO_5028328126" evidence="3">
    <location>
        <begin position="23"/>
        <end position="232"/>
    </location>
</feature>
<evidence type="ECO:0000256" key="3">
    <source>
        <dbReference type="SAM" id="SignalP"/>
    </source>
</evidence>
<reference evidence="5" key="1">
    <citation type="submission" date="2025-08" db="UniProtKB">
        <authorList>
            <consortium name="RefSeq"/>
        </authorList>
    </citation>
    <scope>IDENTIFICATION</scope>
    <source>
        <tissue evidence="5">Tentacle</tissue>
    </source>
</reference>
<dbReference type="InterPro" id="IPR036249">
    <property type="entry name" value="Thioredoxin-like_sf"/>
</dbReference>
<dbReference type="GeneID" id="116303050"/>
<accession>A0A6P8IMU2</accession>
<sequence length="232" mass="26817">MAAVLSFLHVLVFVVVFSFLSAEDELKTLDDINFEHLTQASTGATTGDWLIVFSRDHNDCSQCKDVENIFIKLSAKFQHKLNIAKVLPSSKLTIKRFEITKWPAVSLFHHGHQYYYTSDQYSEESLTVFSKDYDKQPNRKVPDPITMFDVIVEDIMDDVKHVIHVRKNAALIIFFSGILFGLMLMPILKCVADFLISTFSHDEEDDEDEKEDEDNEVEEKEEEKSKEQKKDD</sequence>
<dbReference type="PANTHER" id="PTHR19991:SF2">
    <property type="entry name" value="GH08893P"/>
    <property type="match status" value="1"/>
</dbReference>
<keyword evidence="2" id="KW-1133">Transmembrane helix</keyword>
<dbReference type="KEGG" id="aten:116303050"/>
<feature type="compositionally biased region" description="Acidic residues" evidence="1">
    <location>
        <begin position="202"/>
        <end position="221"/>
    </location>
</feature>
<evidence type="ECO:0000313" key="4">
    <source>
        <dbReference type="Proteomes" id="UP000515163"/>
    </source>
</evidence>
<keyword evidence="2" id="KW-0472">Membrane</keyword>
<dbReference type="RefSeq" id="XP_031568356.1">
    <property type="nucleotide sequence ID" value="XM_031712496.1"/>
</dbReference>
<dbReference type="InParanoid" id="A0A6P8IMU2"/>
<keyword evidence="2" id="KW-0812">Transmembrane</keyword>
<organism evidence="4 5">
    <name type="scientific">Actinia tenebrosa</name>
    <name type="common">Australian red waratah sea anemone</name>
    <dbReference type="NCBI Taxonomy" id="6105"/>
    <lineage>
        <taxon>Eukaryota</taxon>
        <taxon>Metazoa</taxon>
        <taxon>Cnidaria</taxon>
        <taxon>Anthozoa</taxon>
        <taxon>Hexacorallia</taxon>
        <taxon>Actiniaria</taxon>
        <taxon>Actiniidae</taxon>
        <taxon>Actinia</taxon>
    </lineage>
</organism>
<evidence type="ECO:0000313" key="5">
    <source>
        <dbReference type="RefSeq" id="XP_031568356.1"/>
    </source>
</evidence>
<feature type="region of interest" description="Disordered" evidence="1">
    <location>
        <begin position="201"/>
        <end position="232"/>
    </location>
</feature>
<feature type="transmembrane region" description="Helical" evidence="2">
    <location>
        <begin position="169"/>
        <end position="188"/>
    </location>
</feature>
<dbReference type="SUPFAM" id="SSF52833">
    <property type="entry name" value="Thioredoxin-like"/>
    <property type="match status" value="1"/>
</dbReference>
<dbReference type="PANTHER" id="PTHR19991">
    <property type="entry name" value="L 2 01289"/>
    <property type="match status" value="1"/>
</dbReference>
<proteinExistence type="predicted"/>
<evidence type="ECO:0000256" key="1">
    <source>
        <dbReference type="SAM" id="MobiDB-lite"/>
    </source>
</evidence>
<dbReference type="Proteomes" id="UP000515163">
    <property type="component" value="Unplaced"/>
</dbReference>
<feature type="signal peptide" evidence="3">
    <location>
        <begin position="1"/>
        <end position="22"/>
    </location>
</feature>
<evidence type="ECO:0000256" key="2">
    <source>
        <dbReference type="SAM" id="Phobius"/>
    </source>
</evidence>
<protein>
    <submittedName>
        <fullName evidence="5">Thioredoxin domain-containing protein-like</fullName>
    </submittedName>
</protein>